<accession>A0A3N4UJ78</accession>
<dbReference type="PRINTS" id="PR00313">
    <property type="entry name" value="CABNDNGRPT"/>
</dbReference>
<dbReference type="OrthoDB" id="7873859at2"/>
<feature type="chain" id="PRO_5018143924" description="Hemolysin type calcium-binding protein" evidence="2">
    <location>
        <begin position="19"/>
        <end position="379"/>
    </location>
</feature>
<keyword evidence="2" id="KW-0732">Signal</keyword>
<protein>
    <recommendedName>
        <fullName evidence="5">Hemolysin type calcium-binding protein</fullName>
    </recommendedName>
</protein>
<dbReference type="Proteomes" id="UP000269689">
    <property type="component" value="Unassembled WGS sequence"/>
</dbReference>
<evidence type="ECO:0000256" key="2">
    <source>
        <dbReference type="SAM" id="SignalP"/>
    </source>
</evidence>
<feature type="signal peptide" evidence="2">
    <location>
        <begin position="1"/>
        <end position="18"/>
    </location>
</feature>
<comment type="caution">
    <text evidence="3">The sequence shown here is derived from an EMBL/GenBank/DDBJ whole genome shotgun (WGS) entry which is preliminary data.</text>
</comment>
<dbReference type="EMBL" id="RKQK01000002">
    <property type="protein sequence ID" value="RPE67391.1"/>
    <property type="molecule type" value="Genomic_DNA"/>
</dbReference>
<gene>
    <name evidence="3" type="ORF">EDD53_1799</name>
</gene>
<evidence type="ECO:0000256" key="1">
    <source>
        <dbReference type="SAM" id="MobiDB-lite"/>
    </source>
</evidence>
<dbReference type="InterPro" id="IPR011049">
    <property type="entry name" value="Serralysin-like_metalloprot_C"/>
</dbReference>
<feature type="region of interest" description="Disordered" evidence="1">
    <location>
        <begin position="27"/>
        <end position="51"/>
    </location>
</feature>
<evidence type="ECO:0000313" key="4">
    <source>
        <dbReference type="Proteomes" id="UP000269689"/>
    </source>
</evidence>
<evidence type="ECO:0000313" key="3">
    <source>
        <dbReference type="EMBL" id="RPE67391.1"/>
    </source>
</evidence>
<dbReference type="SUPFAM" id="SSF51120">
    <property type="entry name" value="beta-Roll"/>
    <property type="match status" value="1"/>
</dbReference>
<keyword evidence="4" id="KW-1185">Reference proteome</keyword>
<dbReference type="Gene3D" id="2.150.10.10">
    <property type="entry name" value="Serralysin-like metalloprotease, C-terminal"/>
    <property type="match status" value="1"/>
</dbReference>
<dbReference type="RefSeq" id="WP_123792836.1">
    <property type="nucleotide sequence ID" value="NZ_RKQK01000002.1"/>
</dbReference>
<proteinExistence type="predicted"/>
<dbReference type="AlphaFoldDB" id="A0A3N4UJ78"/>
<sequence>MFGLIFLSLFGAIGIATVADVFDKNSDENTTSTDESDAEALDASDGTPDLLDTYDEGDTEGDVADLTDEIIQEPDNVPNDDDIEADDRITETSVNGHSDFRLELDTQATEPAPIITDFETAEDSLSFVRIYAHDEDVLDLSFEERDDGLGANLMNGETVLAEIYGAQLEDFENSRILVQVLGNGTVHDGDEASRIQADYDDAQATIYGNGGDDELRAYHGDTLYGGEGNDLLTGAGAFFAENTDDMNVLDGGEGNDIILSSNANILTGGEGADTFGLSASQYSYSEQGGSSHDLAASIITDFNIDEDIIYIENGFITQAQGSNWHGEEVLSVVPWEDGTGADLYAGDDLIAEITGGQDLTIADIKIAEHGLETELLGYH</sequence>
<evidence type="ECO:0008006" key="5">
    <source>
        <dbReference type="Google" id="ProtNLM"/>
    </source>
</evidence>
<reference evidence="3 4" key="1">
    <citation type="submission" date="2018-11" db="EMBL/GenBank/DDBJ databases">
        <title>Genomic Encyclopedia of Type Strains, Phase IV (KMG-IV): sequencing the most valuable type-strain genomes for metagenomic binning, comparative biology and taxonomic classification.</title>
        <authorList>
            <person name="Goeker M."/>
        </authorList>
    </citation>
    <scope>NUCLEOTIDE SEQUENCE [LARGE SCALE GENOMIC DNA]</scope>
    <source>
        <strain evidence="3 4">DSM 104731</strain>
    </source>
</reference>
<name>A0A3N4UJ78_9RHOB</name>
<organism evidence="3 4">
    <name type="scientific">Pacificibacter maritimus</name>
    <dbReference type="NCBI Taxonomy" id="762213"/>
    <lineage>
        <taxon>Bacteria</taxon>
        <taxon>Pseudomonadati</taxon>
        <taxon>Pseudomonadota</taxon>
        <taxon>Alphaproteobacteria</taxon>
        <taxon>Rhodobacterales</taxon>
        <taxon>Roseobacteraceae</taxon>
        <taxon>Pacificibacter</taxon>
    </lineage>
</organism>